<evidence type="ECO:0000313" key="2">
    <source>
        <dbReference type="EMBL" id="THU82249.1"/>
    </source>
</evidence>
<organism evidence="2 3">
    <name type="scientific">Dendrothele bispora (strain CBS 962.96)</name>
    <dbReference type="NCBI Taxonomy" id="1314807"/>
    <lineage>
        <taxon>Eukaryota</taxon>
        <taxon>Fungi</taxon>
        <taxon>Dikarya</taxon>
        <taxon>Basidiomycota</taxon>
        <taxon>Agaricomycotina</taxon>
        <taxon>Agaricomycetes</taxon>
        <taxon>Agaricomycetidae</taxon>
        <taxon>Agaricales</taxon>
        <taxon>Agaricales incertae sedis</taxon>
        <taxon>Dendrothele</taxon>
    </lineage>
</organism>
<evidence type="ECO:0000313" key="3">
    <source>
        <dbReference type="Proteomes" id="UP000297245"/>
    </source>
</evidence>
<feature type="region of interest" description="Disordered" evidence="1">
    <location>
        <begin position="132"/>
        <end position="158"/>
    </location>
</feature>
<feature type="region of interest" description="Disordered" evidence="1">
    <location>
        <begin position="93"/>
        <end position="118"/>
    </location>
</feature>
<reference evidence="2 3" key="1">
    <citation type="journal article" date="2019" name="Nat. Ecol. Evol.">
        <title>Megaphylogeny resolves global patterns of mushroom evolution.</title>
        <authorList>
            <person name="Varga T."/>
            <person name="Krizsan K."/>
            <person name="Foldi C."/>
            <person name="Dima B."/>
            <person name="Sanchez-Garcia M."/>
            <person name="Sanchez-Ramirez S."/>
            <person name="Szollosi G.J."/>
            <person name="Szarkandi J.G."/>
            <person name="Papp V."/>
            <person name="Albert L."/>
            <person name="Andreopoulos W."/>
            <person name="Angelini C."/>
            <person name="Antonin V."/>
            <person name="Barry K.W."/>
            <person name="Bougher N.L."/>
            <person name="Buchanan P."/>
            <person name="Buyck B."/>
            <person name="Bense V."/>
            <person name="Catcheside P."/>
            <person name="Chovatia M."/>
            <person name="Cooper J."/>
            <person name="Damon W."/>
            <person name="Desjardin D."/>
            <person name="Finy P."/>
            <person name="Geml J."/>
            <person name="Haridas S."/>
            <person name="Hughes K."/>
            <person name="Justo A."/>
            <person name="Karasinski D."/>
            <person name="Kautmanova I."/>
            <person name="Kiss B."/>
            <person name="Kocsube S."/>
            <person name="Kotiranta H."/>
            <person name="LaButti K.M."/>
            <person name="Lechner B.E."/>
            <person name="Liimatainen K."/>
            <person name="Lipzen A."/>
            <person name="Lukacs Z."/>
            <person name="Mihaltcheva S."/>
            <person name="Morgado L.N."/>
            <person name="Niskanen T."/>
            <person name="Noordeloos M.E."/>
            <person name="Ohm R.A."/>
            <person name="Ortiz-Santana B."/>
            <person name="Ovrebo C."/>
            <person name="Racz N."/>
            <person name="Riley R."/>
            <person name="Savchenko A."/>
            <person name="Shiryaev A."/>
            <person name="Soop K."/>
            <person name="Spirin V."/>
            <person name="Szebenyi C."/>
            <person name="Tomsovsky M."/>
            <person name="Tulloss R.E."/>
            <person name="Uehling J."/>
            <person name="Grigoriev I.V."/>
            <person name="Vagvolgyi C."/>
            <person name="Papp T."/>
            <person name="Martin F.M."/>
            <person name="Miettinen O."/>
            <person name="Hibbett D.S."/>
            <person name="Nagy L.G."/>
        </authorList>
    </citation>
    <scope>NUCLEOTIDE SEQUENCE [LARGE SCALE GENOMIC DNA]</scope>
    <source>
        <strain evidence="2 3">CBS 962.96</strain>
    </source>
</reference>
<dbReference type="AlphaFoldDB" id="A0A4S8L1F6"/>
<proteinExistence type="predicted"/>
<feature type="compositionally biased region" description="Acidic residues" evidence="1">
    <location>
        <begin position="149"/>
        <end position="158"/>
    </location>
</feature>
<dbReference type="EMBL" id="ML179746">
    <property type="protein sequence ID" value="THU82249.1"/>
    <property type="molecule type" value="Genomic_DNA"/>
</dbReference>
<evidence type="ECO:0000256" key="1">
    <source>
        <dbReference type="SAM" id="MobiDB-lite"/>
    </source>
</evidence>
<keyword evidence="3" id="KW-1185">Reference proteome</keyword>
<sequence>MSRSFDYWPSSLSTRRNMIVPPSSVAKKYLISRSKTYLNSKYILMPPEFQSLQDEVDAPPPVEHQDVDIVIITLTHSTTQDANQTQAYQSYPPENFVSVDAPPDPPEKSQINGVTLVGDGNSSSAQILTVTDTQVTGIPRLRQDGDATGNEDDDEDND</sequence>
<accession>A0A4S8L1F6</accession>
<name>A0A4S8L1F6_DENBC</name>
<gene>
    <name evidence="2" type="ORF">K435DRAFT_808443</name>
</gene>
<protein>
    <submittedName>
        <fullName evidence="2">Uncharacterized protein</fullName>
    </submittedName>
</protein>
<dbReference type="Proteomes" id="UP000297245">
    <property type="component" value="Unassembled WGS sequence"/>
</dbReference>